<keyword evidence="3" id="KW-1185">Reference proteome</keyword>
<feature type="non-terminal residue" evidence="2">
    <location>
        <position position="1"/>
    </location>
</feature>
<evidence type="ECO:0000313" key="2">
    <source>
        <dbReference type="EMBL" id="KIJ94673.1"/>
    </source>
</evidence>
<organism evidence="2 3">
    <name type="scientific">Laccaria amethystina LaAM-08-1</name>
    <dbReference type="NCBI Taxonomy" id="1095629"/>
    <lineage>
        <taxon>Eukaryota</taxon>
        <taxon>Fungi</taxon>
        <taxon>Dikarya</taxon>
        <taxon>Basidiomycota</taxon>
        <taxon>Agaricomycotina</taxon>
        <taxon>Agaricomycetes</taxon>
        <taxon>Agaricomycetidae</taxon>
        <taxon>Agaricales</taxon>
        <taxon>Agaricineae</taxon>
        <taxon>Hydnangiaceae</taxon>
        <taxon>Laccaria</taxon>
    </lineage>
</organism>
<name>A0A0C9X060_9AGAR</name>
<gene>
    <name evidence="2" type="ORF">K443DRAFT_110004</name>
</gene>
<proteinExistence type="predicted"/>
<sequence>QTQYHFSEAYHMAQMCDLPPIAGAIIWAKVLLVPTLFLLDSRDSSGIWWSEIWQEGLLIFSFWYILSPAEFGHSRIETGMVLRLVQQNATRIWLFIWHMPIAKQIFFVNGWYQT</sequence>
<keyword evidence="1" id="KW-1133">Transmembrane helix</keyword>
<dbReference type="Proteomes" id="UP000054477">
    <property type="component" value="Unassembled WGS sequence"/>
</dbReference>
<feature type="transmembrane region" description="Helical" evidence="1">
    <location>
        <begin position="20"/>
        <end position="39"/>
    </location>
</feature>
<protein>
    <submittedName>
        <fullName evidence="2">Unplaced genomic scaffold K443scaffold_248, whole genome shotgun sequence</fullName>
    </submittedName>
</protein>
<evidence type="ECO:0000256" key="1">
    <source>
        <dbReference type="SAM" id="Phobius"/>
    </source>
</evidence>
<dbReference type="HOGENOM" id="CLU_2126931_0_0_1"/>
<keyword evidence="1" id="KW-0812">Transmembrane</keyword>
<dbReference type="EMBL" id="KN838783">
    <property type="protein sequence ID" value="KIJ94673.1"/>
    <property type="molecule type" value="Genomic_DNA"/>
</dbReference>
<accession>A0A0C9X060</accession>
<dbReference type="AlphaFoldDB" id="A0A0C9X060"/>
<reference evidence="3" key="2">
    <citation type="submission" date="2015-01" db="EMBL/GenBank/DDBJ databases">
        <title>Evolutionary Origins and Diversification of the Mycorrhizal Mutualists.</title>
        <authorList>
            <consortium name="DOE Joint Genome Institute"/>
            <consortium name="Mycorrhizal Genomics Consortium"/>
            <person name="Kohler A."/>
            <person name="Kuo A."/>
            <person name="Nagy L.G."/>
            <person name="Floudas D."/>
            <person name="Copeland A."/>
            <person name="Barry K.W."/>
            <person name="Cichocki N."/>
            <person name="Veneault-Fourrey C."/>
            <person name="LaButti K."/>
            <person name="Lindquist E.A."/>
            <person name="Lipzen A."/>
            <person name="Lundell T."/>
            <person name="Morin E."/>
            <person name="Murat C."/>
            <person name="Riley R."/>
            <person name="Ohm R."/>
            <person name="Sun H."/>
            <person name="Tunlid A."/>
            <person name="Henrissat B."/>
            <person name="Grigoriev I.V."/>
            <person name="Hibbett D.S."/>
            <person name="Martin F."/>
        </authorList>
    </citation>
    <scope>NUCLEOTIDE SEQUENCE [LARGE SCALE GENOMIC DNA]</scope>
    <source>
        <strain evidence="3">LaAM-08-1</strain>
    </source>
</reference>
<reference evidence="2 3" key="1">
    <citation type="submission" date="2014-04" db="EMBL/GenBank/DDBJ databases">
        <authorList>
            <consortium name="DOE Joint Genome Institute"/>
            <person name="Kuo A."/>
            <person name="Kohler A."/>
            <person name="Nagy L.G."/>
            <person name="Floudas D."/>
            <person name="Copeland A."/>
            <person name="Barry K.W."/>
            <person name="Cichocki N."/>
            <person name="Veneault-Fourrey C."/>
            <person name="LaButti K."/>
            <person name="Lindquist E.A."/>
            <person name="Lipzen A."/>
            <person name="Lundell T."/>
            <person name="Morin E."/>
            <person name="Murat C."/>
            <person name="Sun H."/>
            <person name="Tunlid A."/>
            <person name="Henrissat B."/>
            <person name="Grigoriev I.V."/>
            <person name="Hibbett D.S."/>
            <person name="Martin F."/>
            <person name="Nordberg H.P."/>
            <person name="Cantor M.N."/>
            <person name="Hua S.X."/>
        </authorList>
    </citation>
    <scope>NUCLEOTIDE SEQUENCE [LARGE SCALE GENOMIC DNA]</scope>
    <source>
        <strain evidence="2 3">LaAM-08-1</strain>
    </source>
</reference>
<evidence type="ECO:0000313" key="3">
    <source>
        <dbReference type="Proteomes" id="UP000054477"/>
    </source>
</evidence>
<keyword evidence="1" id="KW-0472">Membrane</keyword>